<gene>
    <name evidence="6" type="ORF">WKV44_08785</name>
</gene>
<organism evidence="6 7">
    <name type="scientific">Rarispira pelagica</name>
    <dbReference type="NCBI Taxonomy" id="3141764"/>
    <lineage>
        <taxon>Bacteria</taxon>
        <taxon>Pseudomonadati</taxon>
        <taxon>Spirochaetota</taxon>
        <taxon>Spirochaetia</taxon>
        <taxon>Winmispirales</taxon>
        <taxon>Winmispiraceae</taxon>
        <taxon>Rarispira</taxon>
    </lineage>
</organism>
<evidence type="ECO:0000259" key="5">
    <source>
        <dbReference type="PROSITE" id="PS50109"/>
    </source>
</evidence>
<comment type="caution">
    <text evidence="6">The sequence shown here is derived from an EMBL/GenBank/DDBJ whole genome shotgun (WGS) entry which is preliminary data.</text>
</comment>
<dbReference type="InterPro" id="IPR036890">
    <property type="entry name" value="HATPase_C_sf"/>
</dbReference>
<accession>A0ABU9UD89</accession>
<keyword evidence="4" id="KW-0902">Two-component regulatory system</keyword>
<keyword evidence="7" id="KW-1185">Reference proteome</keyword>
<dbReference type="GO" id="GO:0005524">
    <property type="term" value="F:ATP binding"/>
    <property type="evidence" value="ECO:0007669"/>
    <property type="project" value="UniProtKB-KW"/>
</dbReference>
<dbReference type="Gene3D" id="3.30.70.1110">
    <property type="entry name" value="Histidine kinase CheA-like, P2 response regulator-binding domain"/>
    <property type="match status" value="1"/>
</dbReference>
<dbReference type="InterPro" id="IPR037052">
    <property type="entry name" value="CheA-like_P2_sf"/>
</dbReference>
<dbReference type="InterPro" id="IPR051315">
    <property type="entry name" value="Bact_Chemotaxis_CheA"/>
</dbReference>
<keyword evidence="3 6" id="KW-0067">ATP-binding</keyword>
<dbReference type="PROSITE" id="PS50109">
    <property type="entry name" value="HIS_KIN"/>
    <property type="match status" value="1"/>
</dbReference>
<feature type="domain" description="Histidine kinase" evidence="5">
    <location>
        <begin position="307"/>
        <end position="409"/>
    </location>
</feature>
<keyword evidence="3 6" id="KW-0547">Nucleotide-binding</keyword>
<reference evidence="6 7" key="1">
    <citation type="submission" date="2024-03" db="EMBL/GenBank/DDBJ databases">
        <title>Ignisphaera cupida sp. nov., a hyperthermophilic hydrolytic archaeon from a hot spring of Kamchatka, and proposal of Ignisphaeraceae fam. nov.</title>
        <authorList>
            <person name="Podosokorskaya O.A."/>
            <person name="Elcheninov A.G."/>
            <person name="Maltseva A.I."/>
            <person name="Zayulina K.S."/>
            <person name="Novikov A."/>
            <person name="Merkel A.Y."/>
        </authorList>
    </citation>
    <scope>NUCLEOTIDE SEQUENCE [LARGE SCALE GENOMIC DNA]</scope>
    <source>
        <strain evidence="6 7">38H-sp</strain>
    </source>
</reference>
<dbReference type="EC" id="2.7.13.3" evidence="2"/>
<protein>
    <recommendedName>
        <fullName evidence="2">histidine kinase</fullName>
        <ecNumber evidence="2">2.7.13.3</ecNumber>
    </recommendedName>
</protein>
<dbReference type="SUPFAM" id="SSF55874">
    <property type="entry name" value="ATPase domain of HSP90 chaperone/DNA topoisomerase II/histidine kinase"/>
    <property type="match status" value="1"/>
</dbReference>
<dbReference type="Proteomes" id="UP001466331">
    <property type="component" value="Unassembled WGS sequence"/>
</dbReference>
<dbReference type="PANTHER" id="PTHR43395">
    <property type="entry name" value="SENSOR HISTIDINE KINASE CHEA"/>
    <property type="match status" value="1"/>
</dbReference>
<dbReference type="InterPro" id="IPR003594">
    <property type="entry name" value="HATPase_dom"/>
</dbReference>
<dbReference type="SUPFAM" id="SSF55052">
    <property type="entry name" value="CheY-binding domain of CheA"/>
    <property type="match status" value="1"/>
</dbReference>
<dbReference type="Pfam" id="PF07194">
    <property type="entry name" value="P2"/>
    <property type="match status" value="1"/>
</dbReference>
<dbReference type="InterPro" id="IPR005467">
    <property type="entry name" value="His_kinase_dom"/>
</dbReference>
<sequence>MLSSNPIDVAKKELIGLLYELRDLLRSFDISPVSKNRVRRILHSLKAVLLSMEMDEYASRVHDFELLLVEDSSLFESSDLLNFISELESSLVSSSSDHPTDDVVVMRSLLSAFHESVRRGEKIFKVVISVSGDESYRYARLYLAFSRLEDACAVISCVPDIINMSQEEIPDSIVVFCSCYSEDSIREALAVDLISFSVSMLSEAELGFAKDVAIDSLVATRSMFVAFEKGWRAYREYVAKLGSELEFEHFDRLIASLFRIRAGELFSYAVSEAKRLVSELGKLCEVVVLGQDVIIPAWWRAGLDFVFVHLVRNAVVHGIELPDERKKNGKSEVGRIEFGARVSDSELMLWLADDGRGVPASDGDVSVFSGMGVGMDVVRDIVSSLGGGLEVIDRESDGRLVKMVFPSSFL</sequence>
<dbReference type="SMART" id="SM00387">
    <property type="entry name" value="HATPase_c"/>
    <property type="match status" value="1"/>
</dbReference>
<dbReference type="RefSeq" id="WP_420070087.1">
    <property type="nucleotide sequence ID" value="NZ_JBCHKQ010000004.1"/>
</dbReference>
<dbReference type="InterPro" id="IPR004358">
    <property type="entry name" value="Sig_transdc_His_kin-like_C"/>
</dbReference>
<dbReference type="PANTHER" id="PTHR43395:SF10">
    <property type="entry name" value="CHEMOTAXIS PROTEIN CHEA"/>
    <property type="match status" value="1"/>
</dbReference>
<proteinExistence type="predicted"/>
<dbReference type="InterPro" id="IPR010808">
    <property type="entry name" value="CheA_P2-bd"/>
</dbReference>
<comment type="catalytic activity">
    <reaction evidence="1">
        <text>ATP + protein L-histidine = ADP + protein N-phospho-L-histidine.</text>
        <dbReference type="EC" id="2.7.13.3"/>
    </reaction>
</comment>
<evidence type="ECO:0000313" key="6">
    <source>
        <dbReference type="EMBL" id="MEM5948637.1"/>
    </source>
</evidence>
<dbReference type="PRINTS" id="PR00344">
    <property type="entry name" value="BCTRLSENSOR"/>
</dbReference>
<dbReference type="Pfam" id="PF02518">
    <property type="entry name" value="HATPase_c"/>
    <property type="match status" value="1"/>
</dbReference>
<evidence type="ECO:0000313" key="7">
    <source>
        <dbReference type="Proteomes" id="UP001466331"/>
    </source>
</evidence>
<name>A0ABU9UD89_9SPIR</name>
<evidence type="ECO:0000256" key="1">
    <source>
        <dbReference type="ARBA" id="ARBA00000085"/>
    </source>
</evidence>
<evidence type="ECO:0000256" key="4">
    <source>
        <dbReference type="ARBA" id="ARBA00023012"/>
    </source>
</evidence>
<evidence type="ECO:0000256" key="3">
    <source>
        <dbReference type="ARBA" id="ARBA00022840"/>
    </source>
</evidence>
<dbReference type="Gene3D" id="3.30.565.10">
    <property type="entry name" value="Histidine kinase-like ATPase, C-terminal domain"/>
    <property type="match status" value="1"/>
</dbReference>
<dbReference type="InterPro" id="IPR035891">
    <property type="entry name" value="CheY-binding_CheA"/>
</dbReference>
<dbReference type="EMBL" id="JBCHKQ010000004">
    <property type="protein sequence ID" value="MEM5948637.1"/>
    <property type="molecule type" value="Genomic_DNA"/>
</dbReference>
<evidence type="ECO:0000256" key="2">
    <source>
        <dbReference type="ARBA" id="ARBA00012438"/>
    </source>
</evidence>